<protein>
    <submittedName>
        <fullName evidence="8">Protoporphyrinogen IX oxidase, oxygen-independent, HemG</fullName>
        <ecNumber evidence="8">1.3.-.-</ecNumber>
    </submittedName>
</protein>
<accession>A0A1W1EDL6</accession>
<keyword evidence="4 8" id="KW-0560">Oxidoreductase</keyword>
<evidence type="ECO:0000256" key="3">
    <source>
        <dbReference type="ARBA" id="ARBA00022741"/>
    </source>
</evidence>
<dbReference type="InterPro" id="IPR029039">
    <property type="entry name" value="Flavoprotein-like_sf"/>
</dbReference>
<dbReference type="InterPro" id="IPR026816">
    <property type="entry name" value="Flavodoxin_dom"/>
</dbReference>
<dbReference type="GO" id="GO:0010181">
    <property type="term" value="F:FMN binding"/>
    <property type="evidence" value="ECO:0007669"/>
    <property type="project" value="InterPro"/>
</dbReference>
<dbReference type="AlphaFoldDB" id="A0A1W1EDL6"/>
<keyword evidence="5" id="KW-0472">Membrane</keyword>
<dbReference type="NCBIfam" id="NF008316">
    <property type="entry name" value="PRK11104.1"/>
    <property type="match status" value="1"/>
</dbReference>
<evidence type="ECO:0000256" key="1">
    <source>
        <dbReference type="ARBA" id="ARBA00022630"/>
    </source>
</evidence>
<keyword evidence="2" id="KW-0288">FMN</keyword>
<evidence type="ECO:0000259" key="7">
    <source>
        <dbReference type="Pfam" id="PF12724"/>
    </source>
</evidence>
<keyword evidence="3" id="KW-0547">Nucleotide-binding</keyword>
<dbReference type="PANTHER" id="PTHR38030">
    <property type="entry name" value="PROTOPORPHYRINOGEN IX DEHYDROGENASE [MENAQUINONE]"/>
    <property type="match status" value="1"/>
</dbReference>
<dbReference type="GO" id="GO:0070819">
    <property type="term" value="F:menaquinone-dependent protoporphyrinogen oxidase activity"/>
    <property type="evidence" value="ECO:0007669"/>
    <property type="project" value="InterPro"/>
</dbReference>
<reference evidence="8" key="1">
    <citation type="submission" date="2016-10" db="EMBL/GenBank/DDBJ databases">
        <authorList>
            <person name="de Groot N.N."/>
        </authorList>
    </citation>
    <scope>NUCLEOTIDE SEQUENCE</scope>
</reference>
<organism evidence="8">
    <name type="scientific">hydrothermal vent metagenome</name>
    <dbReference type="NCBI Taxonomy" id="652676"/>
    <lineage>
        <taxon>unclassified sequences</taxon>
        <taxon>metagenomes</taxon>
        <taxon>ecological metagenomes</taxon>
    </lineage>
</organism>
<dbReference type="SUPFAM" id="SSF52218">
    <property type="entry name" value="Flavoproteins"/>
    <property type="match status" value="1"/>
</dbReference>
<dbReference type="EC" id="1.3.-.-" evidence="8"/>
<evidence type="ECO:0000256" key="6">
    <source>
        <dbReference type="ARBA" id="ARBA00023244"/>
    </source>
</evidence>
<proteinExistence type="inferred from homology"/>
<evidence type="ECO:0000256" key="2">
    <source>
        <dbReference type="ARBA" id="ARBA00022643"/>
    </source>
</evidence>
<dbReference type="GO" id="GO:0004729">
    <property type="term" value="F:oxygen-dependent protoporphyrinogen oxidase activity"/>
    <property type="evidence" value="ECO:0007669"/>
    <property type="project" value="InterPro"/>
</dbReference>
<dbReference type="GO" id="GO:0006782">
    <property type="term" value="P:protoporphyrinogen IX biosynthetic process"/>
    <property type="evidence" value="ECO:0007669"/>
    <property type="project" value="InterPro"/>
</dbReference>
<evidence type="ECO:0000256" key="5">
    <source>
        <dbReference type="ARBA" id="ARBA00023136"/>
    </source>
</evidence>
<dbReference type="PANTHER" id="PTHR38030:SF2">
    <property type="entry name" value="PROTOPORPHYRINOGEN IX DEHYDROGENASE [QUINONE]"/>
    <property type="match status" value="1"/>
</dbReference>
<dbReference type="Pfam" id="PF12724">
    <property type="entry name" value="Flavodoxin_5"/>
    <property type="match status" value="1"/>
</dbReference>
<dbReference type="Gene3D" id="3.40.50.360">
    <property type="match status" value="1"/>
</dbReference>
<feature type="domain" description="Flavodoxin" evidence="7">
    <location>
        <begin position="5"/>
        <end position="149"/>
    </location>
</feature>
<dbReference type="InterPro" id="IPR044264">
    <property type="entry name" value="HemG"/>
</dbReference>
<name>A0A1W1EDL6_9ZZZZ</name>
<dbReference type="InterPro" id="IPR052200">
    <property type="entry name" value="Protoporphyrinogen_IX_DH"/>
</dbReference>
<evidence type="ECO:0000256" key="4">
    <source>
        <dbReference type="ARBA" id="ARBA00023002"/>
    </source>
</evidence>
<evidence type="ECO:0000313" key="8">
    <source>
        <dbReference type="EMBL" id="SFZ98149.1"/>
    </source>
</evidence>
<sequence>MEKILIAYSTTDQHTLKISSYIKENIEDNDSVEIKPISEVDSLDNYNKIIVGASIRYGKHNKEVYEFIKNFQSTLEEKKSAFFSVNIVARKPEKNRPDTNPYLIKFLNEIDWKPKNLAVFAGMLNYQKYSFFNRQMIRFIMWMTKGPTDPLTVIDYTNWDEVKKFSKLINDL</sequence>
<dbReference type="HAMAP" id="MF_00853">
    <property type="entry name" value="HemG"/>
    <property type="match status" value="1"/>
</dbReference>
<gene>
    <name evidence="8" type="ORF">MNB_SV-5-1246</name>
</gene>
<keyword evidence="6" id="KW-0627">Porphyrin biosynthesis</keyword>
<dbReference type="EMBL" id="FPKX01000034">
    <property type="protein sequence ID" value="SFZ98149.1"/>
    <property type="molecule type" value="Genomic_DNA"/>
</dbReference>
<keyword evidence="1" id="KW-0285">Flavoprotein</keyword>